<reference evidence="2 3" key="1">
    <citation type="submission" date="2019-07" db="EMBL/GenBank/DDBJ databases">
        <title>Whole genome shotgun sequence of Oceanithermus desulfurans NBRC 100063.</title>
        <authorList>
            <person name="Hosoyama A."/>
            <person name="Uohara A."/>
            <person name="Ohji S."/>
            <person name="Ichikawa N."/>
        </authorList>
    </citation>
    <scope>NUCLEOTIDE SEQUENCE [LARGE SCALE GENOMIC DNA]</scope>
    <source>
        <strain evidence="2 3">NBRC 100063</strain>
    </source>
</reference>
<name>A0A511RIN5_9DEIN</name>
<gene>
    <name evidence="2" type="ORF">ODE01S_02560</name>
</gene>
<dbReference type="RefSeq" id="WP_147145024.1">
    <property type="nucleotide sequence ID" value="NZ_BJXN01000002.1"/>
</dbReference>
<accession>A0A511RIN5</accession>
<evidence type="ECO:0000313" key="2">
    <source>
        <dbReference type="EMBL" id="GEM88822.1"/>
    </source>
</evidence>
<feature type="chain" id="PRO_5021949680" description="Outer membrane protein beta-barrel domain-containing protein" evidence="1">
    <location>
        <begin position="20"/>
        <end position="149"/>
    </location>
</feature>
<proteinExistence type="predicted"/>
<sequence>MRKVLAVAALMMVLSFASAKSYMGVFSGYPEAIGVQYTMDSGMRFSIGLPVFGGFGVAGSADMIMGSGPIDVEGLDLSYYYGAGASAYFVNYSIYGSAFGVNGHGLLGVEWMIPDTNFGVFSEAQIGAEYDSYFAFSPFFGGRFGVNFR</sequence>
<keyword evidence="1" id="KW-0732">Signal</keyword>
<evidence type="ECO:0008006" key="4">
    <source>
        <dbReference type="Google" id="ProtNLM"/>
    </source>
</evidence>
<dbReference type="OrthoDB" id="26247at2"/>
<dbReference type="EMBL" id="BJXN01000002">
    <property type="protein sequence ID" value="GEM88822.1"/>
    <property type="molecule type" value="Genomic_DNA"/>
</dbReference>
<organism evidence="2 3">
    <name type="scientific">Oceanithermus desulfurans NBRC 100063</name>
    <dbReference type="NCBI Taxonomy" id="1227550"/>
    <lineage>
        <taxon>Bacteria</taxon>
        <taxon>Thermotogati</taxon>
        <taxon>Deinococcota</taxon>
        <taxon>Deinococci</taxon>
        <taxon>Thermales</taxon>
        <taxon>Thermaceae</taxon>
        <taxon>Oceanithermus</taxon>
    </lineage>
</organism>
<protein>
    <recommendedName>
        <fullName evidence="4">Outer membrane protein beta-barrel domain-containing protein</fullName>
    </recommendedName>
</protein>
<evidence type="ECO:0000256" key="1">
    <source>
        <dbReference type="SAM" id="SignalP"/>
    </source>
</evidence>
<evidence type="ECO:0000313" key="3">
    <source>
        <dbReference type="Proteomes" id="UP000321827"/>
    </source>
</evidence>
<dbReference type="AlphaFoldDB" id="A0A511RIN5"/>
<comment type="caution">
    <text evidence="2">The sequence shown here is derived from an EMBL/GenBank/DDBJ whole genome shotgun (WGS) entry which is preliminary data.</text>
</comment>
<feature type="signal peptide" evidence="1">
    <location>
        <begin position="1"/>
        <end position="19"/>
    </location>
</feature>
<dbReference type="Proteomes" id="UP000321827">
    <property type="component" value="Unassembled WGS sequence"/>
</dbReference>